<dbReference type="InterPro" id="IPR050615">
    <property type="entry name" value="ATP-dep_DNA_Helicase"/>
</dbReference>
<dbReference type="SUPFAM" id="SSF52540">
    <property type="entry name" value="P-loop containing nucleoside triphosphate hydrolases"/>
    <property type="match status" value="1"/>
</dbReference>
<dbReference type="InterPro" id="IPR027417">
    <property type="entry name" value="P-loop_NTPase"/>
</dbReference>
<dbReference type="AlphaFoldDB" id="A0P7G4"/>
<protein>
    <submittedName>
        <fullName evidence="7">Putative DNA repair helicase</fullName>
    </submittedName>
</protein>
<evidence type="ECO:0000313" key="8">
    <source>
        <dbReference type="Proteomes" id="UP000054262"/>
    </source>
</evidence>
<dbReference type="CDD" id="cd09179">
    <property type="entry name" value="PLDc_N_DEXD_a"/>
    <property type="match status" value="1"/>
</dbReference>
<dbReference type="OrthoDB" id="9804086at2"/>
<sequence length="706" mass="80604">MPIRNLSSLPIKEEGYAKPSDDVIEEFYIPCIENSTKYFRAVGYFDSTVFLIIGPEIVDFAKRGGRIYVLCSPNITQEDSEAIKKGYTTINKVIHGSIDTALDRMMDEADENYNIKVLATLISCGAMEIKIAELNYLSGERNLYHSKLGIFEDANNNLCSFTGSSNETYAGWAEDGNYESIEVKRSWCSEYEARATKRHQNEFNLLWNGKNNEIETVDFLEAYSRKLLKISESDIDHIDKNKIHRKNKLPKNNEQENIVPVSKKIDNLFMHQKEAIKNWENNNCVGIFKHATGSGKTVTALKVMDSHLKTSSPVLILVPSSLLFKQWQKEIKLEIDSPAILLAGDKNTKWKDTLGDFVSASSSGKRIILATMQTAADPLFIYRMNKAENLCLIADEVHQIGSPKNSTVLSINSKKKLGLSATPERYGDDEGTEKIFNYFEKIIDPVFTIYDALKSDPPRLTQYKYHPHIIHLLPDESEQWKEETNKIRKEIAKTNHNNKPFVLSDRAKMYLIQRSRIAKKSKSKLKVVVEVMKKFYEKTQKWIIYCEDQDQLQSVKEILIGMDIDVISYYSNMEDDKEQVLKYFSNNSTVMVAINCLDEGVDIPSVSHALILASTQNPRQFIQRRGRVLRIYEGKHIAEIHDALVSPVTIEDEPDQLSLVQSELKRALEFSGYAINTDSGMRIKKHMIDLGVDFNRIEENLNGNIE</sequence>
<keyword evidence="3 7" id="KW-0347">Helicase</keyword>
<dbReference type="InterPro" id="IPR006935">
    <property type="entry name" value="Helicase/UvrB_N"/>
</dbReference>
<dbReference type="SMART" id="SM00490">
    <property type="entry name" value="HELICc"/>
    <property type="match status" value="1"/>
</dbReference>
<dbReference type="PROSITE" id="PS51194">
    <property type="entry name" value="HELICASE_CTER"/>
    <property type="match status" value="1"/>
</dbReference>
<dbReference type="PROSITE" id="PS51192">
    <property type="entry name" value="HELICASE_ATP_BIND_1"/>
    <property type="match status" value="1"/>
</dbReference>
<keyword evidence="1" id="KW-0547">Nucleotide-binding</keyword>
<keyword evidence="8" id="KW-1185">Reference proteome</keyword>
<evidence type="ECO:0000256" key="3">
    <source>
        <dbReference type="ARBA" id="ARBA00022806"/>
    </source>
</evidence>
<keyword evidence="4" id="KW-0067">ATP-binding</keyword>
<dbReference type="Gene3D" id="3.40.50.300">
    <property type="entry name" value="P-loop containing nucleotide triphosphate hydrolases"/>
    <property type="match status" value="2"/>
</dbReference>
<organism evidence="7 8">
    <name type="scientific">Methylophilales bacterium HTCC2181</name>
    <dbReference type="NCBI Taxonomy" id="383631"/>
    <lineage>
        <taxon>Bacteria</taxon>
        <taxon>Pseudomonadati</taxon>
        <taxon>Pseudomonadota</taxon>
        <taxon>Betaproteobacteria</taxon>
        <taxon>Nitrosomonadales</taxon>
        <taxon>OM43 clade</taxon>
    </lineage>
</organism>
<keyword evidence="2" id="KW-0378">Hydrolase</keyword>
<reference evidence="7 8" key="1">
    <citation type="submission" date="2006-11" db="EMBL/GenBank/DDBJ databases">
        <authorList>
            <person name="Giovannoni S."/>
            <person name="Vergin K."/>
            <person name="Ferriera S."/>
            <person name="Johnson J."/>
            <person name="Kravitz S."/>
            <person name="Beeson K."/>
            <person name="Sutton G."/>
            <person name="Rogers Y.-H."/>
            <person name="Friedman R."/>
            <person name="Frazier M."/>
            <person name="Venter J.C."/>
        </authorList>
    </citation>
    <scope>NUCLEOTIDE SEQUENCE [LARGE SCALE GENOMIC DNA]</scope>
    <source>
        <strain evidence="7 8">HTCC2181</strain>
    </source>
</reference>
<accession>A0P7G4</accession>
<dbReference type="GO" id="GO:0016787">
    <property type="term" value="F:hydrolase activity"/>
    <property type="evidence" value="ECO:0007669"/>
    <property type="project" value="UniProtKB-KW"/>
</dbReference>
<name>A0P7G4_9PROT</name>
<comment type="caution">
    <text evidence="7">The sequence shown here is derived from an EMBL/GenBank/DDBJ whole genome shotgun (WGS) entry which is preliminary data.</text>
</comment>
<evidence type="ECO:0000313" key="7">
    <source>
        <dbReference type="EMBL" id="EAV47474.1"/>
    </source>
</evidence>
<dbReference type="Pfam" id="PF00271">
    <property type="entry name" value="Helicase_C"/>
    <property type="match status" value="1"/>
</dbReference>
<dbReference type="PANTHER" id="PTHR11274">
    <property type="entry name" value="RAD25/XP-B DNA REPAIR HELICASE"/>
    <property type="match status" value="1"/>
</dbReference>
<feature type="domain" description="Helicase ATP-binding" evidence="5">
    <location>
        <begin position="277"/>
        <end position="441"/>
    </location>
</feature>
<dbReference type="InterPro" id="IPR014001">
    <property type="entry name" value="Helicase_ATP-bd"/>
</dbReference>
<dbReference type="PANTHER" id="PTHR11274:SF0">
    <property type="entry name" value="GENERAL TRANSCRIPTION AND DNA REPAIR FACTOR IIH HELICASE SUBUNIT XPB"/>
    <property type="match status" value="1"/>
</dbReference>
<evidence type="ECO:0000256" key="1">
    <source>
        <dbReference type="ARBA" id="ARBA00022741"/>
    </source>
</evidence>
<dbReference type="InterPro" id="IPR001650">
    <property type="entry name" value="Helicase_C-like"/>
</dbReference>
<evidence type="ECO:0000256" key="4">
    <source>
        <dbReference type="ARBA" id="ARBA00022840"/>
    </source>
</evidence>
<dbReference type="GO" id="GO:0005524">
    <property type="term" value="F:ATP binding"/>
    <property type="evidence" value="ECO:0007669"/>
    <property type="project" value="UniProtKB-KW"/>
</dbReference>
<dbReference type="Pfam" id="PF04851">
    <property type="entry name" value="ResIII"/>
    <property type="match status" value="1"/>
</dbReference>
<dbReference type="SMART" id="SM00487">
    <property type="entry name" value="DEXDc"/>
    <property type="match status" value="1"/>
</dbReference>
<dbReference type="GO" id="GO:0003677">
    <property type="term" value="F:DNA binding"/>
    <property type="evidence" value="ECO:0007669"/>
    <property type="project" value="InterPro"/>
</dbReference>
<feature type="domain" description="Helicase C-terminal" evidence="6">
    <location>
        <begin position="531"/>
        <end position="691"/>
    </location>
</feature>
<gene>
    <name evidence="7" type="ORF">MB2181_05335</name>
</gene>
<evidence type="ECO:0000256" key="2">
    <source>
        <dbReference type="ARBA" id="ARBA00022801"/>
    </source>
</evidence>
<dbReference type="GO" id="GO:0004386">
    <property type="term" value="F:helicase activity"/>
    <property type="evidence" value="ECO:0007669"/>
    <property type="project" value="UniProtKB-KW"/>
</dbReference>
<dbReference type="Proteomes" id="UP000054262">
    <property type="component" value="Unassembled WGS sequence"/>
</dbReference>
<evidence type="ECO:0000259" key="6">
    <source>
        <dbReference type="PROSITE" id="PS51194"/>
    </source>
</evidence>
<evidence type="ECO:0000259" key="5">
    <source>
        <dbReference type="PROSITE" id="PS51192"/>
    </source>
</evidence>
<dbReference type="EMBL" id="AAUX01000001">
    <property type="protein sequence ID" value="EAV47474.1"/>
    <property type="molecule type" value="Genomic_DNA"/>
</dbReference>
<proteinExistence type="predicted"/>